<name>A0A5E6R3J9_PSEFL</name>
<feature type="chain" id="PRO_5023041384" description="DUF3757 domain-containing protein" evidence="1">
    <location>
        <begin position="21"/>
        <end position="146"/>
    </location>
</feature>
<proteinExistence type="predicted"/>
<evidence type="ECO:0000313" key="3">
    <source>
        <dbReference type="Proteomes" id="UP000326729"/>
    </source>
</evidence>
<evidence type="ECO:0000256" key="1">
    <source>
        <dbReference type="SAM" id="SignalP"/>
    </source>
</evidence>
<gene>
    <name evidence="2" type="ORF">PS659_01371</name>
</gene>
<protein>
    <recommendedName>
        <fullName evidence="4">DUF3757 domain-containing protein</fullName>
    </recommendedName>
</protein>
<dbReference type="Proteomes" id="UP000326729">
    <property type="component" value="Unassembled WGS sequence"/>
</dbReference>
<evidence type="ECO:0008006" key="4">
    <source>
        <dbReference type="Google" id="ProtNLM"/>
    </source>
</evidence>
<dbReference type="InterPro" id="IPR022231">
    <property type="entry name" value="DUF3757"/>
</dbReference>
<accession>A0A5E6R3J9</accession>
<dbReference type="OrthoDB" id="6878158at2"/>
<dbReference type="AlphaFoldDB" id="A0A5E6R3J9"/>
<organism evidence="2 3">
    <name type="scientific">Pseudomonas fluorescens</name>
    <dbReference type="NCBI Taxonomy" id="294"/>
    <lineage>
        <taxon>Bacteria</taxon>
        <taxon>Pseudomonadati</taxon>
        <taxon>Pseudomonadota</taxon>
        <taxon>Gammaproteobacteria</taxon>
        <taxon>Pseudomonadales</taxon>
        <taxon>Pseudomonadaceae</taxon>
        <taxon>Pseudomonas</taxon>
    </lineage>
</organism>
<sequence precursor="true">MRVKQLLMCVSLLVSGQALANVTEYCPGPADIKEFGVGTYIAPTASGDGQWYGVSQTGRGPVADFELAIFVPRVAAGGATVAGEILRCGYKLQNGGNLDMRYKREGTIVSIDTGGTWEEWYGQYYCDSKVSRACAFKENVRTNSRM</sequence>
<dbReference type="EMBL" id="CABVGY010000006">
    <property type="protein sequence ID" value="VVM62262.1"/>
    <property type="molecule type" value="Genomic_DNA"/>
</dbReference>
<dbReference type="Pfam" id="PF12582">
    <property type="entry name" value="DUF3757"/>
    <property type="match status" value="1"/>
</dbReference>
<feature type="signal peptide" evidence="1">
    <location>
        <begin position="1"/>
        <end position="20"/>
    </location>
</feature>
<reference evidence="2 3" key="1">
    <citation type="submission" date="2019-09" db="EMBL/GenBank/DDBJ databases">
        <authorList>
            <person name="Chandra G."/>
            <person name="Truman W A."/>
        </authorList>
    </citation>
    <scope>NUCLEOTIDE SEQUENCE [LARGE SCALE GENOMIC DNA]</scope>
    <source>
        <strain evidence="2">PS659</strain>
    </source>
</reference>
<keyword evidence="1" id="KW-0732">Signal</keyword>
<evidence type="ECO:0000313" key="2">
    <source>
        <dbReference type="EMBL" id="VVM62262.1"/>
    </source>
</evidence>